<keyword evidence="1" id="KW-0812">Transmembrane</keyword>
<protein>
    <submittedName>
        <fullName evidence="2">Uncharacterized protein</fullName>
    </submittedName>
</protein>
<name>A0A7S9L175_9SPHI</name>
<dbReference type="KEGG" id="pex:IZT61_06540"/>
<dbReference type="KEGG" id="pex:IZT61_04880"/>
<dbReference type="AlphaFoldDB" id="A0A7S9L175"/>
<proteinExistence type="predicted"/>
<evidence type="ECO:0000313" key="3">
    <source>
        <dbReference type="EMBL" id="QPH40918.1"/>
    </source>
</evidence>
<reference evidence="2 4" key="1">
    <citation type="submission" date="2020-11" db="EMBL/GenBank/DDBJ databases">
        <title>Pedobacter endophytica, an endophytic bacteria isolated form Carex pumila.</title>
        <authorList>
            <person name="Peng Y."/>
            <person name="Jiang L."/>
            <person name="Lee J."/>
        </authorList>
    </citation>
    <scope>NUCLEOTIDE SEQUENCE [LARGE SCALE GENOMIC DNA]</scope>
    <source>
        <strain evidence="2 4">JBR3-12</strain>
    </source>
</reference>
<keyword evidence="1" id="KW-0472">Membrane</keyword>
<feature type="transmembrane region" description="Helical" evidence="1">
    <location>
        <begin position="61"/>
        <end position="83"/>
    </location>
</feature>
<accession>A0A7S9L175</accession>
<keyword evidence="4" id="KW-1185">Reference proteome</keyword>
<dbReference type="RefSeq" id="WP_196100068.1">
    <property type="nucleotide sequence ID" value="NZ_CP064939.1"/>
</dbReference>
<feature type="transmembrane region" description="Helical" evidence="1">
    <location>
        <begin position="103"/>
        <end position="124"/>
    </location>
</feature>
<evidence type="ECO:0000313" key="4">
    <source>
        <dbReference type="Proteomes" id="UP000594759"/>
    </source>
</evidence>
<feature type="transmembrane region" description="Helical" evidence="1">
    <location>
        <begin position="131"/>
        <end position="150"/>
    </location>
</feature>
<keyword evidence="1" id="KW-1133">Transmembrane helix</keyword>
<dbReference type="Proteomes" id="UP000594759">
    <property type="component" value="Chromosome"/>
</dbReference>
<dbReference type="EMBL" id="CP064939">
    <property type="protein sequence ID" value="QPH40614.1"/>
    <property type="molecule type" value="Genomic_DNA"/>
</dbReference>
<evidence type="ECO:0000313" key="2">
    <source>
        <dbReference type="EMBL" id="QPH40614.1"/>
    </source>
</evidence>
<evidence type="ECO:0000256" key="1">
    <source>
        <dbReference type="SAM" id="Phobius"/>
    </source>
</evidence>
<organism evidence="2 4">
    <name type="scientific">Pedobacter endophyticus</name>
    <dbReference type="NCBI Taxonomy" id="2789740"/>
    <lineage>
        <taxon>Bacteria</taxon>
        <taxon>Pseudomonadati</taxon>
        <taxon>Bacteroidota</taxon>
        <taxon>Sphingobacteriia</taxon>
        <taxon>Sphingobacteriales</taxon>
        <taxon>Sphingobacteriaceae</taxon>
        <taxon>Pedobacter</taxon>
    </lineage>
</organism>
<sequence>MLKFSLPQKISLLAALSFCITAPVMGYINIGLPPVIIVGGSAVIAFFCWYFTYLRNPVNPAIILPLFIFTVAALQIHILEEYLTGFGPAMSRLFNIPWSEKSFLIIFAIVGPTIYTLTSLGLYYKIPFAGFIAWFIFIGPGVAEFTHFIFPLLTPKIQPSNINSISQFIRGVPIENMPNYFYKTTGKYYFAGMWTAALPMIPGVYSIYRLIKVQAGDQIL</sequence>
<feature type="transmembrane region" description="Helical" evidence="1">
    <location>
        <begin position="36"/>
        <end position="54"/>
    </location>
</feature>
<feature type="transmembrane region" description="Helical" evidence="1">
    <location>
        <begin position="188"/>
        <end position="208"/>
    </location>
</feature>
<dbReference type="EMBL" id="CP064939">
    <property type="protein sequence ID" value="QPH40918.1"/>
    <property type="molecule type" value="Genomic_DNA"/>
</dbReference>
<gene>
    <name evidence="2" type="ORF">IZT61_04880</name>
    <name evidence="3" type="ORF">IZT61_06540</name>
</gene>